<reference evidence="6 7" key="1">
    <citation type="submission" date="2013-03" db="EMBL/GenBank/DDBJ databases">
        <title>The Genome Sequence of Capronia epimyces CBS 606.96.</title>
        <authorList>
            <consortium name="The Broad Institute Genomics Platform"/>
            <person name="Cuomo C."/>
            <person name="de Hoog S."/>
            <person name="Gorbushina A."/>
            <person name="Walker B."/>
            <person name="Young S.K."/>
            <person name="Zeng Q."/>
            <person name="Gargeya S."/>
            <person name="Fitzgerald M."/>
            <person name="Haas B."/>
            <person name="Abouelleil A."/>
            <person name="Allen A.W."/>
            <person name="Alvarado L."/>
            <person name="Arachchi H.M."/>
            <person name="Berlin A.M."/>
            <person name="Chapman S.B."/>
            <person name="Gainer-Dewar J."/>
            <person name="Goldberg J."/>
            <person name="Griggs A."/>
            <person name="Gujja S."/>
            <person name="Hansen M."/>
            <person name="Howarth C."/>
            <person name="Imamovic A."/>
            <person name="Ireland A."/>
            <person name="Larimer J."/>
            <person name="McCowan C."/>
            <person name="Murphy C."/>
            <person name="Pearson M."/>
            <person name="Poon T.W."/>
            <person name="Priest M."/>
            <person name="Roberts A."/>
            <person name="Saif S."/>
            <person name="Shea T."/>
            <person name="Sisk P."/>
            <person name="Sykes S."/>
            <person name="Wortman J."/>
            <person name="Nusbaum C."/>
            <person name="Birren B."/>
        </authorList>
    </citation>
    <scope>NUCLEOTIDE SEQUENCE [LARGE SCALE GENOMIC DNA]</scope>
    <source>
        <strain evidence="6 7">CBS 606.96</strain>
    </source>
</reference>
<dbReference type="Proteomes" id="UP000019478">
    <property type="component" value="Unassembled WGS sequence"/>
</dbReference>
<dbReference type="Gene3D" id="3.50.50.60">
    <property type="entry name" value="FAD/NAD(P)-binding domain"/>
    <property type="match status" value="1"/>
</dbReference>
<dbReference type="AlphaFoldDB" id="W9XG97"/>
<gene>
    <name evidence="6" type="ORF">A1O3_07811</name>
</gene>
<feature type="transmembrane region" description="Helical" evidence="4">
    <location>
        <begin position="12"/>
        <end position="30"/>
    </location>
</feature>
<evidence type="ECO:0000259" key="5">
    <source>
        <dbReference type="Pfam" id="PF01494"/>
    </source>
</evidence>
<dbReference type="PANTHER" id="PTHR46720:SF3">
    <property type="entry name" value="FAD-BINDING DOMAIN-CONTAINING PROTEIN-RELATED"/>
    <property type="match status" value="1"/>
</dbReference>
<organism evidence="6 7">
    <name type="scientific">Capronia epimyces CBS 606.96</name>
    <dbReference type="NCBI Taxonomy" id="1182542"/>
    <lineage>
        <taxon>Eukaryota</taxon>
        <taxon>Fungi</taxon>
        <taxon>Dikarya</taxon>
        <taxon>Ascomycota</taxon>
        <taxon>Pezizomycotina</taxon>
        <taxon>Eurotiomycetes</taxon>
        <taxon>Chaetothyriomycetidae</taxon>
        <taxon>Chaetothyriales</taxon>
        <taxon>Herpotrichiellaceae</taxon>
        <taxon>Capronia</taxon>
    </lineage>
</organism>
<sequence length="489" mass="52788">MSSAQSQPNVAPLIAIVGGGLAGLTLSIGLSRHNITHKIYESALAFSEIGAGIALGPNSVRALELIDPAITVGFNKCVTYNEGVGTDEHGNGIGEGRNEWLDIRVGMADGFHDLITTVTHTGCTKPGRACFHRAKFLDELIKLIPPSTTQFGKTLQSIETAKDQEEPLALRFADGTTATASAVIACDGIKSGVRKSYILGDDADSHQPAGRPQFTQEYAYRGMYTRDQFIDLTKGSISPGKGTLFCGDHGYVVMYPVEKGQFVNMVAVKRVHDSDHIGIGAGEPVTSTDKAKAFVPPDENDSNWVQPVDPDTAVADFSDWGEPIRTLLSQIRRPERWALYDHLPAPTYVKGRVVILGDSAHASTPHQGQGAGMAFEDALVLSGILGKMLENGCGGHKSEATATTTTKIEACFRAYDAVRRPRTQELCRTSREMGEMVEFVLPGIGSDLAKMKANLDIRMKWIWDLDLQAEVQRGVDIAKDILTHDPTGP</sequence>
<dbReference type="PANTHER" id="PTHR46720">
    <property type="entry name" value="HYDROXYLASE, PUTATIVE (AFU_ORTHOLOGUE AFUA_3G01460)-RELATED"/>
    <property type="match status" value="1"/>
</dbReference>
<dbReference type="InterPro" id="IPR002938">
    <property type="entry name" value="FAD-bd"/>
</dbReference>
<protein>
    <recommendedName>
        <fullName evidence="5">FAD-binding domain-containing protein</fullName>
    </recommendedName>
</protein>
<dbReference type="RefSeq" id="XP_007736106.1">
    <property type="nucleotide sequence ID" value="XM_007737916.1"/>
</dbReference>
<name>W9XG97_9EURO</name>
<comment type="caution">
    <text evidence="6">The sequence shown here is derived from an EMBL/GenBank/DDBJ whole genome shotgun (WGS) entry which is preliminary data.</text>
</comment>
<dbReference type="InterPro" id="IPR036188">
    <property type="entry name" value="FAD/NAD-bd_sf"/>
</dbReference>
<dbReference type="EMBL" id="AMGY01000007">
    <property type="protein sequence ID" value="EXJ79532.1"/>
    <property type="molecule type" value="Genomic_DNA"/>
</dbReference>
<keyword evidence="3" id="KW-0560">Oxidoreductase</keyword>
<dbReference type="GO" id="GO:0044550">
    <property type="term" value="P:secondary metabolite biosynthetic process"/>
    <property type="evidence" value="ECO:0007669"/>
    <property type="project" value="TreeGrafter"/>
</dbReference>
<dbReference type="OrthoDB" id="417877at2759"/>
<keyword evidence="1" id="KW-0285">Flavoprotein</keyword>
<dbReference type="Pfam" id="PF01494">
    <property type="entry name" value="FAD_binding_3"/>
    <property type="match status" value="1"/>
</dbReference>
<keyword evidence="2" id="KW-0274">FAD</keyword>
<dbReference type="eggNOG" id="KOG2614">
    <property type="taxonomic scope" value="Eukaryota"/>
</dbReference>
<proteinExistence type="predicted"/>
<evidence type="ECO:0000256" key="1">
    <source>
        <dbReference type="ARBA" id="ARBA00022630"/>
    </source>
</evidence>
<feature type="domain" description="FAD-binding" evidence="5">
    <location>
        <begin position="284"/>
        <end position="390"/>
    </location>
</feature>
<keyword evidence="4" id="KW-0812">Transmembrane</keyword>
<keyword evidence="7" id="KW-1185">Reference proteome</keyword>
<evidence type="ECO:0000256" key="4">
    <source>
        <dbReference type="SAM" id="Phobius"/>
    </source>
</evidence>
<dbReference type="GO" id="GO:0016491">
    <property type="term" value="F:oxidoreductase activity"/>
    <property type="evidence" value="ECO:0007669"/>
    <property type="project" value="UniProtKB-KW"/>
</dbReference>
<accession>W9XG97</accession>
<evidence type="ECO:0000313" key="6">
    <source>
        <dbReference type="EMBL" id="EXJ79532.1"/>
    </source>
</evidence>
<keyword evidence="4" id="KW-0472">Membrane</keyword>
<evidence type="ECO:0000313" key="7">
    <source>
        <dbReference type="Proteomes" id="UP000019478"/>
    </source>
</evidence>
<dbReference type="STRING" id="1182542.W9XG97"/>
<dbReference type="GeneID" id="19171906"/>
<dbReference type="SUPFAM" id="SSF54373">
    <property type="entry name" value="FAD-linked reductases, C-terminal domain"/>
    <property type="match status" value="1"/>
</dbReference>
<dbReference type="PRINTS" id="PR00420">
    <property type="entry name" value="RNGMNOXGNASE"/>
</dbReference>
<keyword evidence="4" id="KW-1133">Transmembrane helix</keyword>
<evidence type="ECO:0000256" key="3">
    <source>
        <dbReference type="ARBA" id="ARBA00023002"/>
    </source>
</evidence>
<dbReference type="HOGENOM" id="CLU_009665_6_3_1"/>
<evidence type="ECO:0000256" key="2">
    <source>
        <dbReference type="ARBA" id="ARBA00022827"/>
    </source>
</evidence>
<dbReference type="SUPFAM" id="SSF51905">
    <property type="entry name" value="FAD/NAD(P)-binding domain"/>
    <property type="match status" value="1"/>
</dbReference>
<dbReference type="InterPro" id="IPR051104">
    <property type="entry name" value="FAD_monoxygenase"/>
</dbReference>
<dbReference type="GO" id="GO:0071949">
    <property type="term" value="F:FAD binding"/>
    <property type="evidence" value="ECO:0007669"/>
    <property type="project" value="InterPro"/>
</dbReference>